<dbReference type="Proteomes" id="UP000279089">
    <property type="component" value="Unassembled WGS sequence"/>
</dbReference>
<feature type="chain" id="PRO_5017931547" description="RHS repeat protein" evidence="1">
    <location>
        <begin position="23"/>
        <end position="1185"/>
    </location>
</feature>
<dbReference type="EMBL" id="RMBX01000001">
    <property type="protein sequence ID" value="RPD42860.1"/>
    <property type="molecule type" value="Genomic_DNA"/>
</dbReference>
<organism evidence="2 3">
    <name type="scientific">Chitinophaga barathri</name>
    <dbReference type="NCBI Taxonomy" id="1647451"/>
    <lineage>
        <taxon>Bacteria</taxon>
        <taxon>Pseudomonadati</taxon>
        <taxon>Bacteroidota</taxon>
        <taxon>Chitinophagia</taxon>
        <taxon>Chitinophagales</taxon>
        <taxon>Chitinophagaceae</taxon>
        <taxon>Chitinophaga</taxon>
    </lineage>
</organism>
<protein>
    <recommendedName>
        <fullName evidence="4">RHS repeat protein</fullName>
    </recommendedName>
</protein>
<gene>
    <name evidence="2" type="ORF">EG028_00740</name>
</gene>
<keyword evidence="3" id="KW-1185">Reference proteome</keyword>
<evidence type="ECO:0008006" key="4">
    <source>
        <dbReference type="Google" id="ProtNLM"/>
    </source>
</evidence>
<keyword evidence="1" id="KW-0732">Signal</keyword>
<evidence type="ECO:0000313" key="2">
    <source>
        <dbReference type="EMBL" id="RPD42860.1"/>
    </source>
</evidence>
<evidence type="ECO:0000256" key="1">
    <source>
        <dbReference type="SAM" id="SignalP"/>
    </source>
</evidence>
<reference evidence="3" key="1">
    <citation type="submission" date="2018-11" db="EMBL/GenBank/DDBJ databases">
        <title>Chitinophaga lutea sp.nov., isolate from arsenic contaminated soil.</title>
        <authorList>
            <person name="Zong Y."/>
        </authorList>
    </citation>
    <scope>NUCLEOTIDE SEQUENCE [LARGE SCALE GENOMIC DNA]</scope>
    <source>
        <strain evidence="3">YLT18</strain>
    </source>
</reference>
<sequence length="1185" mass="132182">MRFFKALVLAICCSMPAYDLLAQTQLRTPPGQTGDLNFRPQSVLPPPVEAAALNKGGDVQVNLAVGSPGVNIPVADVRSRGIQFPVSLNYASNGVQVNELAANTGLGWSLNCGGNITRTTLGLPDELRSVGGPDNFTVTSADINPMKRTAMNYLLYPYDRESDIFNFSVSGFISGKFILDQNRVPQMLDGRNYKIALLSTTIRDGFKIIDEQGMVFLFTVMDTSYYDRGECGDGGERNRPVYNTWHLSKIIKPSQDTVYFNYINNHYSYLADVNENESICVTSGIGGCADAEPTGACPLWVSQYTVCQNKQTVDGNVLSQIVFTNGSLNFEYTDGRVDMEGGKVMKSITLKNLQDTLKYVRLITDYGERRGTGFDILDTTLRYRLFLRSVQVGGSKSFENEHRYEFSYLNENRLPGRMSTKQDMYGLPNGNGNTAKYFLTNVEEDPYVQEAFPNLDYYSQVSPTQRRFTDRSIKPDFMTAGLLNRVVYPTGGSDSIVYTPNLRTVQKEKRNFYQEFMNVCSDAPPVGGEIDTLLFTVASRPGGVEVRFDIRAEPRDLVWYVHDNVRARIVKVANNYQEGTLTTNIDLGSKQFTKDLSGGDYYLITSTMTKNVCAESFLYYEGVPDTLTIDDPIGGVSVAGIISHDPVAGIRQVKKYSYRYRDSSQYSTFRINENEFNEIEGYVYPRMVKMFMNCDRVADCVGLAFCSYLVHGGSQILPQSVMGSSSFYHASVIETVTGADSIDRSTEHVYDFKTLIVGRVDHGSFIPGTPFGILPDFLMGERKTSNYAYNRLTGQQITFNTTVRRYNMIEKLLAENFNATQVYTSPCGGSGTIVTEAESEAFNVMAYPIYYQEVQLVSQTDSVFNPAGRLIQDVIHEYTGNPYNLLRKTLSSNSKGKTEYSETKYIFDETTNPMYTPMLAQNKLSVISSSAFTDTALTKRVLVAYKSLPNSIISDFRVDEQYPNRGIGNLSEKTKFDSYGNVLEANVKSQFYSYIWGYGQSQVIAAADNAAYDEIAYSSFEDNNDGNWVIPSATRSTLFAITGKTSFSLDLAGSTGVVKSGLTAAKAYIVTYWTKYPAAHTIPGSVEIKKGAVINGWTFFEHRVKNVTQVKVSGMGLIDELRLYPEGAAMKTFTYIPLVGVSSQCDATGNIVNYEYDRLGRLSIIRNGYGEILKQNEYRYQHPSY</sequence>
<proteinExistence type="predicted"/>
<dbReference type="RefSeq" id="WP_123864491.1">
    <property type="nucleotide sequence ID" value="NZ_QXZY01000001.1"/>
</dbReference>
<dbReference type="AlphaFoldDB" id="A0A3N4MRV4"/>
<evidence type="ECO:0000313" key="3">
    <source>
        <dbReference type="Proteomes" id="UP000279089"/>
    </source>
</evidence>
<feature type="signal peptide" evidence="1">
    <location>
        <begin position="1"/>
        <end position="22"/>
    </location>
</feature>
<accession>A0A3N4MRV4</accession>
<name>A0A3N4MRV4_9BACT</name>
<comment type="caution">
    <text evidence="2">The sequence shown here is derived from an EMBL/GenBank/DDBJ whole genome shotgun (WGS) entry which is preliminary data.</text>
</comment>